<gene>
    <name evidence="1" type="ORF">BGW38_001542</name>
</gene>
<sequence>MKKCVYIYRGRLTLVDTPTEPERAIGSVAGSFHPLKNVEAALQATSANSNNNVSAWLMPLDQSDMTAASATQMSFGVAAPASSMLPSAANMNGAFSISDFLVPSLQTKTWEDWQVADELNPFASGPEAQTFATDLSGLSYQFGLDGMLGSTMWDTTAGVPADQAYDEI</sequence>
<reference evidence="1" key="1">
    <citation type="journal article" date="2020" name="Fungal Divers.">
        <title>Resolving the Mortierellaceae phylogeny through synthesis of multi-gene phylogenetics and phylogenomics.</title>
        <authorList>
            <person name="Vandepol N."/>
            <person name="Liber J."/>
            <person name="Desiro A."/>
            <person name="Na H."/>
            <person name="Kennedy M."/>
            <person name="Barry K."/>
            <person name="Grigoriev I.V."/>
            <person name="Miller A.N."/>
            <person name="O'Donnell K."/>
            <person name="Stajich J.E."/>
            <person name="Bonito G."/>
        </authorList>
    </citation>
    <scope>NUCLEOTIDE SEQUENCE</scope>
    <source>
        <strain evidence="1">KOD1015</strain>
    </source>
</reference>
<protein>
    <submittedName>
        <fullName evidence="1">Uncharacterized protein</fullName>
    </submittedName>
</protein>
<accession>A0A9P6FT81</accession>
<evidence type="ECO:0000313" key="1">
    <source>
        <dbReference type="EMBL" id="KAF9581433.1"/>
    </source>
</evidence>
<organism evidence="1 2">
    <name type="scientific">Lunasporangiospora selenospora</name>
    <dbReference type="NCBI Taxonomy" id="979761"/>
    <lineage>
        <taxon>Eukaryota</taxon>
        <taxon>Fungi</taxon>
        <taxon>Fungi incertae sedis</taxon>
        <taxon>Mucoromycota</taxon>
        <taxon>Mortierellomycotina</taxon>
        <taxon>Mortierellomycetes</taxon>
        <taxon>Mortierellales</taxon>
        <taxon>Mortierellaceae</taxon>
        <taxon>Lunasporangiospora</taxon>
    </lineage>
</organism>
<dbReference type="Proteomes" id="UP000780801">
    <property type="component" value="Unassembled WGS sequence"/>
</dbReference>
<feature type="non-terminal residue" evidence="1">
    <location>
        <position position="1"/>
    </location>
</feature>
<comment type="caution">
    <text evidence="1">The sequence shown here is derived from an EMBL/GenBank/DDBJ whole genome shotgun (WGS) entry which is preliminary data.</text>
</comment>
<proteinExistence type="predicted"/>
<keyword evidence="2" id="KW-1185">Reference proteome</keyword>
<dbReference type="AlphaFoldDB" id="A0A9P6FT81"/>
<dbReference type="EMBL" id="JAABOA010001494">
    <property type="protein sequence ID" value="KAF9581433.1"/>
    <property type="molecule type" value="Genomic_DNA"/>
</dbReference>
<evidence type="ECO:0000313" key="2">
    <source>
        <dbReference type="Proteomes" id="UP000780801"/>
    </source>
</evidence>
<name>A0A9P6FT81_9FUNG</name>
<dbReference type="OrthoDB" id="2416617at2759"/>